<proteinExistence type="predicted"/>
<dbReference type="AlphaFoldDB" id="A0A1A8RF23"/>
<organism evidence="1">
    <name type="scientific">Nothobranchius rachovii</name>
    <name type="common">bluefin notho</name>
    <dbReference type="NCBI Taxonomy" id="451742"/>
    <lineage>
        <taxon>Eukaryota</taxon>
        <taxon>Metazoa</taxon>
        <taxon>Chordata</taxon>
        <taxon>Craniata</taxon>
        <taxon>Vertebrata</taxon>
        <taxon>Euteleostomi</taxon>
        <taxon>Actinopterygii</taxon>
        <taxon>Neopterygii</taxon>
        <taxon>Teleostei</taxon>
        <taxon>Neoteleostei</taxon>
        <taxon>Acanthomorphata</taxon>
        <taxon>Ovalentaria</taxon>
        <taxon>Atherinomorphae</taxon>
        <taxon>Cyprinodontiformes</taxon>
        <taxon>Nothobranchiidae</taxon>
        <taxon>Nothobranchius</taxon>
    </lineage>
</organism>
<feature type="non-terminal residue" evidence="1">
    <location>
        <position position="69"/>
    </location>
</feature>
<dbReference type="InterPro" id="IPR012337">
    <property type="entry name" value="RNaseH-like_sf"/>
</dbReference>
<dbReference type="SUPFAM" id="SSF53098">
    <property type="entry name" value="Ribonuclease H-like"/>
    <property type="match status" value="1"/>
</dbReference>
<name>A0A1A8RF23_9TELE</name>
<dbReference type="GO" id="GO:0003676">
    <property type="term" value="F:nucleic acid binding"/>
    <property type="evidence" value="ECO:0007669"/>
    <property type="project" value="InterPro"/>
</dbReference>
<dbReference type="Gene3D" id="3.30.420.10">
    <property type="entry name" value="Ribonuclease H-like superfamily/Ribonuclease H"/>
    <property type="match status" value="1"/>
</dbReference>
<reference evidence="1" key="2">
    <citation type="submission" date="2016-06" db="EMBL/GenBank/DDBJ databases">
        <title>The genome of a short-lived fish provides insights into sex chromosome evolution and the genetic control of aging.</title>
        <authorList>
            <person name="Reichwald K."/>
            <person name="Felder M."/>
            <person name="Petzold A."/>
            <person name="Koch P."/>
            <person name="Groth M."/>
            <person name="Platzer M."/>
        </authorList>
    </citation>
    <scope>NUCLEOTIDE SEQUENCE</scope>
    <source>
        <tissue evidence="1">Brain</tissue>
    </source>
</reference>
<evidence type="ECO:0000313" key="1">
    <source>
        <dbReference type="EMBL" id="SBS03978.1"/>
    </source>
</evidence>
<gene>
    <name evidence="1" type="primary">CU459095.1</name>
</gene>
<evidence type="ECO:0008006" key="2">
    <source>
        <dbReference type="Google" id="ProtNLM"/>
    </source>
</evidence>
<dbReference type="InterPro" id="IPR036397">
    <property type="entry name" value="RNaseH_sf"/>
</dbReference>
<sequence length="69" mass="7590">MVDGLDTILTIVDWFSKAMHLVALQGLPTATQTAKRFLEHVVRLHGFPSDIVTDGASFHRPTLESILSS</sequence>
<accession>A0A1A8RF23</accession>
<protein>
    <recommendedName>
        <fullName evidence="2">Integrase catalytic domain-containing protein</fullName>
    </recommendedName>
</protein>
<dbReference type="EMBL" id="HAEH01016093">
    <property type="protein sequence ID" value="SBS03978.1"/>
    <property type="molecule type" value="Transcribed_RNA"/>
</dbReference>
<reference evidence="1" key="1">
    <citation type="submission" date="2016-05" db="EMBL/GenBank/DDBJ databases">
        <authorList>
            <person name="Lavstsen T."/>
            <person name="Jespersen J.S."/>
        </authorList>
    </citation>
    <scope>NUCLEOTIDE SEQUENCE</scope>
    <source>
        <tissue evidence="1">Brain</tissue>
    </source>
</reference>